<evidence type="ECO:0000256" key="1">
    <source>
        <dbReference type="SAM" id="MobiDB-lite"/>
    </source>
</evidence>
<reference evidence="2" key="2">
    <citation type="submission" date="2016-05" db="EMBL/GenBank/DDBJ databases">
        <title>Comparative analysis highlights variable genome content of wheat rusts and divergence of the mating loci.</title>
        <authorList>
            <person name="Cuomo C.A."/>
            <person name="Bakkeren G."/>
            <person name="Szabo L."/>
            <person name="Khalil H."/>
            <person name="Joly D."/>
            <person name="Goldberg J."/>
            <person name="Young S."/>
            <person name="Zeng Q."/>
            <person name="Fellers J."/>
        </authorList>
    </citation>
    <scope>NUCLEOTIDE SEQUENCE [LARGE SCALE GENOMIC DNA]</scope>
    <source>
        <strain evidence="2">1-1 BBBD Race 1</strain>
    </source>
</reference>
<dbReference type="EMBL" id="ADAS02000165">
    <property type="protein sequence ID" value="OAV88606.1"/>
    <property type="molecule type" value="Genomic_DNA"/>
</dbReference>
<reference evidence="3 4" key="3">
    <citation type="journal article" date="2017" name="G3 (Bethesda)">
        <title>Comparative analysis highlights variable genome content of wheat rusts and divergence of the mating loci.</title>
        <authorList>
            <person name="Cuomo C.A."/>
            <person name="Bakkeren G."/>
            <person name="Khalil H.B."/>
            <person name="Panwar V."/>
            <person name="Joly D."/>
            <person name="Linning R."/>
            <person name="Sakthikumar S."/>
            <person name="Song X."/>
            <person name="Adiconis X."/>
            <person name="Fan L."/>
            <person name="Goldberg J.M."/>
            <person name="Levin J.Z."/>
            <person name="Young S."/>
            <person name="Zeng Q."/>
            <person name="Anikster Y."/>
            <person name="Bruce M."/>
            <person name="Wang M."/>
            <person name="Yin C."/>
            <person name="McCallum B."/>
            <person name="Szabo L.J."/>
            <person name="Hulbert S."/>
            <person name="Chen X."/>
            <person name="Fellers J.P."/>
        </authorList>
    </citation>
    <scope>NUCLEOTIDE SEQUENCE</scope>
    <source>
        <strain evidence="3">isolate 1-1 / race 1 (BBBD)</strain>
        <strain evidence="4">Isolate 1-1 / race 1 (BBBD)</strain>
    </source>
</reference>
<feature type="non-terminal residue" evidence="2">
    <location>
        <position position="170"/>
    </location>
</feature>
<feature type="non-terminal residue" evidence="2">
    <location>
        <position position="1"/>
    </location>
</feature>
<organism evidence="2">
    <name type="scientific">Puccinia triticina (isolate 1-1 / race 1 (BBBD))</name>
    <name type="common">Brown leaf rust fungus</name>
    <dbReference type="NCBI Taxonomy" id="630390"/>
    <lineage>
        <taxon>Eukaryota</taxon>
        <taxon>Fungi</taxon>
        <taxon>Dikarya</taxon>
        <taxon>Basidiomycota</taxon>
        <taxon>Pucciniomycotina</taxon>
        <taxon>Pucciniomycetes</taxon>
        <taxon>Pucciniales</taxon>
        <taxon>Pucciniaceae</taxon>
        <taxon>Puccinia</taxon>
    </lineage>
</organism>
<reference evidence="3" key="4">
    <citation type="submission" date="2025-05" db="UniProtKB">
        <authorList>
            <consortium name="EnsemblFungi"/>
        </authorList>
    </citation>
    <scope>IDENTIFICATION</scope>
    <source>
        <strain evidence="3">isolate 1-1 / race 1 (BBBD)</strain>
    </source>
</reference>
<dbReference type="EnsemblFungi" id="PTTG_11891-t43_1">
    <property type="protein sequence ID" value="PTTG_11891-t43_1-p1"/>
    <property type="gene ID" value="PTTG_11891"/>
</dbReference>
<name>A0A180G7E3_PUCT1</name>
<feature type="region of interest" description="Disordered" evidence="1">
    <location>
        <begin position="1"/>
        <end position="37"/>
    </location>
</feature>
<protein>
    <submittedName>
        <fullName evidence="2 3">Uncharacterized protein</fullName>
    </submittedName>
</protein>
<evidence type="ECO:0000313" key="4">
    <source>
        <dbReference type="Proteomes" id="UP000005240"/>
    </source>
</evidence>
<dbReference type="AlphaFoldDB" id="A0A180G7E3"/>
<gene>
    <name evidence="2" type="ORF">PTTG_11891</name>
</gene>
<accession>A0A180G7E3</accession>
<dbReference type="VEuPathDB" id="FungiDB:PTTG_11891"/>
<evidence type="ECO:0000313" key="2">
    <source>
        <dbReference type="EMBL" id="OAV88606.1"/>
    </source>
</evidence>
<evidence type="ECO:0000313" key="3">
    <source>
        <dbReference type="EnsemblFungi" id="PTTG_11891-t43_1-p1"/>
    </source>
</evidence>
<proteinExistence type="predicted"/>
<dbReference type="Proteomes" id="UP000005240">
    <property type="component" value="Unassembled WGS sequence"/>
</dbReference>
<reference evidence="2" key="1">
    <citation type="submission" date="2009-11" db="EMBL/GenBank/DDBJ databases">
        <authorList>
            <consortium name="The Broad Institute Genome Sequencing Platform"/>
            <person name="Ward D."/>
            <person name="Feldgarden M."/>
            <person name="Earl A."/>
            <person name="Young S.K."/>
            <person name="Zeng Q."/>
            <person name="Koehrsen M."/>
            <person name="Alvarado L."/>
            <person name="Berlin A."/>
            <person name="Bochicchio J."/>
            <person name="Borenstein D."/>
            <person name="Chapman S.B."/>
            <person name="Chen Z."/>
            <person name="Engels R."/>
            <person name="Freedman E."/>
            <person name="Gellesch M."/>
            <person name="Goldberg J."/>
            <person name="Griggs A."/>
            <person name="Gujja S."/>
            <person name="Heilman E."/>
            <person name="Heiman D."/>
            <person name="Hepburn T."/>
            <person name="Howarth C."/>
            <person name="Jen D."/>
            <person name="Larson L."/>
            <person name="Lewis B."/>
            <person name="Mehta T."/>
            <person name="Park D."/>
            <person name="Pearson M."/>
            <person name="Roberts A."/>
            <person name="Saif S."/>
            <person name="Shea T."/>
            <person name="Shenoy N."/>
            <person name="Sisk P."/>
            <person name="Stolte C."/>
            <person name="Sykes S."/>
            <person name="Thomson T."/>
            <person name="Walk T."/>
            <person name="White J."/>
            <person name="Yandava C."/>
            <person name="Izard J."/>
            <person name="Baranova O.V."/>
            <person name="Blanton J.M."/>
            <person name="Tanner A.C."/>
            <person name="Dewhirst F.E."/>
            <person name="Haas B."/>
            <person name="Nusbaum C."/>
            <person name="Birren B."/>
        </authorList>
    </citation>
    <scope>NUCLEOTIDE SEQUENCE [LARGE SCALE GENOMIC DNA]</scope>
    <source>
        <strain evidence="2">1-1 BBBD Race 1</strain>
    </source>
</reference>
<keyword evidence="4" id="KW-1185">Reference proteome</keyword>
<sequence length="170" mass="18845">LSVSHLLPCDHRLRSPSPTHQLLPHSPARTSPSTGLPACRSAGAQGPVLLCVNNNNKNTNSRDLLPPSECKYLEQLVDGSSRVEAGLIIAGLRASQACCHTWTTPILLFIHSFIKLIRSTGDFLQQSFPLSAGLCGHRVWTAHRVPVFRDFFSIVLDHIQFFKTPWKVEK</sequence>